<organism evidence="2 3">
    <name type="scientific">Candidatus Taylorbacteria bacterium RIFCSPHIGHO2_02_FULL_43_32b</name>
    <dbReference type="NCBI Taxonomy" id="1802306"/>
    <lineage>
        <taxon>Bacteria</taxon>
        <taxon>Candidatus Tayloriibacteriota</taxon>
    </lineage>
</organism>
<protein>
    <recommendedName>
        <fullName evidence="1">Transposase IS200-like domain-containing protein</fullName>
    </recommendedName>
</protein>
<dbReference type="GO" id="GO:0006313">
    <property type="term" value="P:DNA transposition"/>
    <property type="evidence" value="ECO:0007669"/>
    <property type="project" value="InterPro"/>
</dbReference>
<dbReference type="Pfam" id="PF01797">
    <property type="entry name" value="Y1_Tnp"/>
    <property type="match status" value="1"/>
</dbReference>
<dbReference type="STRING" id="1802306.A3C72_03355"/>
<dbReference type="GO" id="GO:0004803">
    <property type="term" value="F:transposase activity"/>
    <property type="evidence" value="ECO:0007669"/>
    <property type="project" value="InterPro"/>
</dbReference>
<dbReference type="GO" id="GO:0003677">
    <property type="term" value="F:DNA binding"/>
    <property type="evidence" value="ECO:0007669"/>
    <property type="project" value="InterPro"/>
</dbReference>
<dbReference type="SUPFAM" id="SSF143422">
    <property type="entry name" value="Transposase IS200-like"/>
    <property type="match status" value="1"/>
</dbReference>
<name>A0A1G2MEZ5_9BACT</name>
<dbReference type="PANTHER" id="PTHR34322">
    <property type="entry name" value="TRANSPOSASE, Y1_TNP DOMAIN-CONTAINING"/>
    <property type="match status" value="1"/>
</dbReference>
<dbReference type="InterPro" id="IPR002686">
    <property type="entry name" value="Transposase_17"/>
</dbReference>
<accession>A0A1G2MEZ5</accession>
<sequence>MPRVARVDVANYPYHVLNRAVMRLRIFNTHQDYACIEKILEEIMETSNMGILAYTIMPNHWHFLLCPAKNGDLGKFMHSLTNTHTRKVKAETKTNGTGPLYQGRYKSFIIEKNTHLLAVLKYIERNPVRAGLVAKVEDWRWGSAWRREYGSDKQKKLLATLPVPLPAAYRSWINKPESPNELEQLRTSVNKGGPFGGESWVNKTVKQFGLEATLRNPGRPAKK</sequence>
<comment type="caution">
    <text evidence="2">The sequence shown here is derived from an EMBL/GenBank/DDBJ whole genome shotgun (WGS) entry which is preliminary data.</text>
</comment>
<reference evidence="2 3" key="1">
    <citation type="journal article" date="2016" name="Nat. Commun.">
        <title>Thousands of microbial genomes shed light on interconnected biogeochemical processes in an aquifer system.</title>
        <authorList>
            <person name="Anantharaman K."/>
            <person name="Brown C.T."/>
            <person name="Hug L.A."/>
            <person name="Sharon I."/>
            <person name="Castelle C.J."/>
            <person name="Probst A.J."/>
            <person name="Thomas B.C."/>
            <person name="Singh A."/>
            <person name="Wilkins M.J."/>
            <person name="Karaoz U."/>
            <person name="Brodie E.L."/>
            <person name="Williams K.H."/>
            <person name="Hubbard S.S."/>
            <person name="Banfield J.F."/>
        </authorList>
    </citation>
    <scope>NUCLEOTIDE SEQUENCE [LARGE SCALE GENOMIC DNA]</scope>
</reference>
<dbReference type="EMBL" id="MHRK01000053">
    <property type="protein sequence ID" value="OHA22437.1"/>
    <property type="molecule type" value="Genomic_DNA"/>
</dbReference>
<dbReference type="InterPro" id="IPR036515">
    <property type="entry name" value="Transposase_17_sf"/>
</dbReference>
<evidence type="ECO:0000313" key="3">
    <source>
        <dbReference type="Proteomes" id="UP000177130"/>
    </source>
</evidence>
<evidence type="ECO:0000313" key="2">
    <source>
        <dbReference type="EMBL" id="OHA22437.1"/>
    </source>
</evidence>
<gene>
    <name evidence="2" type="ORF">A3C72_03355</name>
</gene>
<dbReference type="SMART" id="SM01321">
    <property type="entry name" value="Y1_Tnp"/>
    <property type="match status" value="1"/>
</dbReference>
<proteinExistence type="predicted"/>
<dbReference type="Proteomes" id="UP000177130">
    <property type="component" value="Unassembled WGS sequence"/>
</dbReference>
<feature type="domain" description="Transposase IS200-like" evidence="1">
    <location>
        <begin position="9"/>
        <end position="126"/>
    </location>
</feature>
<evidence type="ECO:0000259" key="1">
    <source>
        <dbReference type="SMART" id="SM01321"/>
    </source>
</evidence>
<dbReference type="Gene3D" id="3.30.70.1290">
    <property type="entry name" value="Transposase IS200-like"/>
    <property type="match status" value="1"/>
</dbReference>
<dbReference type="AlphaFoldDB" id="A0A1G2MEZ5"/>
<dbReference type="PANTHER" id="PTHR34322:SF2">
    <property type="entry name" value="TRANSPOSASE IS200-LIKE DOMAIN-CONTAINING PROTEIN"/>
    <property type="match status" value="1"/>
</dbReference>